<name>A0A1G6NZ89_9FIRM</name>
<dbReference type="GO" id="GO:0006355">
    <property type="term" value="P:regulation of DNA-templated transcription"/>
    <property type="evidence" value="ECO:0007669"/>
    <property type="project" value="InterPro"/>
</dbReference>
<sequence>MPESMLEYKGYHAKIYFDARDDIFVGEVFGLNDSLNFHGSNVQELKEMFRQCIDNYLQLCQELGEEPEREFKGNFNIRVQPELHRQLAYNALKEGKSLNQYINESLEQFIANSATVPAQPQTPAEVDAERMSAEQLREKLQKGYDDIEAGRFQVAETVFAQRRK</sequence>
<protein>
    <submittedName>
        <fullName evidence="1">Predicted nuclease of the RNAse H fold, HicB family</fullName>
    </submittedName>
</protein>
<dbReference type="EMBL" id="FMYW01000018">
    <property type="protein sequence ID" value="SDC72971.1"/>
    <property type="molecule type" value="Genomic_DNA"/>
</dbReference>
<organism evidence="1 2">
    <name type="scientific">Succiniclasticum ruminis</name>
    <dbReference type="NCBI Taxonomy" id="40841"/>
    <lineage>
        <taxon>Bacteria</taxon>
        <taxon>Bacillati</taxon>
        <taxon>Bacillota</taxon>
        <taxon>Negativicutes</taxon>
        <taxon>Acidaminococcales</taxon>
        <taxon>Acidaminococcaceae</taxon>
        <taxon>Succiniclasticum</taxon>
    </lineage>
</organism>
<dbReference type="InterPro" id="IPR008651">
    <property type="entry name" value="Uncharacterised_HicB"/>
</dbReference>
<proteinExistence type="predicted"/>
<dbReference type="RefSeq" id="WP_218118243.1">
    <property type="nucleotide sequence ID" value="NZ_FMYW01000018.1"/>
</dbReference>
<evidence type="ECO:0000313" key="2">
    <source>
        <dbReference type="Proteomes" id="UP000198943"/>
    </source>
</evidence>
<dbReference type="AlphaFoldDB" id="A0A1G6NZ89"/>
<reference evidence="2" key="1">
    <citation type="submission" date="2016-10" db="EMBL/GenBank/DDBJ databases">
        <authorList>
            <person name="Varghese N."/>
            <person name="Submissions S."/>
        </authorList>
    </citation>
    <scope>NUCLEOTIDE SEQUENCE [LARGE SCALE GENOMIC DNA]</scope>
    <source>
        <strain evidence="2">DSM 11005</strain>
    </source>
</reference>
<gene>
    <name evidence="1" type="ORF">SAMN04487864_1183</name>
</gene>
<dbReference type="InterPro" id="IPR010985">
    <property type="entry name" value="Ribbon_hlx_hlx"/>
</dbReference>
<dbReference type="Gene3D" id="1.10.1220.10">
    <property type="entry name" value="Met repressor-like"/>
    <property type="match status" value="1"/>
</dbReference>
<dbReference type="InterPro" id="IPR035069">
    <property type="entry name" value="TTHA1013/TTHA0281-like"/>
</dbReference>
<evidence type="ECO:0000313" key="1">
    <source>
        <dbReference type="EMBL" id="SDC72971.1"/>
    </source>
</evidence>
<dbReference type="Pfam" id="PF05534">
    <property type="entry name" value="HicB"/>
    <property type="match status" value="1"/>
</dbReference>
<dbReference type="SUPFAM" id="SSF47598">
    <property type="entry name" value="Ribbon-helix-helix"/>
    <property type="match status" value="1"/>
</dbReference>
<accession>A0A1G6NZ89</accession>
<dbReference type="InterPro" id="IPR013321">
    <property type="entry name" value="Arc_rbn_hlx_hlx"/>
</dbReference>
<dbReference type="Proteomes" id="UP000198943">
    <property type="component" value="Unassembled WGS sequence"/>
</dbReference>
<keyword evidence="2" id="KW-1185">Reference proteome</keyword>
<dbReference type="SUPFAM" id="SSF143100">
    <property type="entry name" value="TTHA1013/TTHA0281-like"/>
    <property type="match status" value="1"/>
</dbReference>